<dbReference type="Proteomes" id="UP000032430">
    <property type="component" value="Chromosome I"/>
</dbReference>
<dbReference type="CDD" id="cd00118">
    <property type="entry name" value="LysM"/>
    <property type="match status" value="1"/>
</dbReference>
<protein>
    <recommendedName>
        <fullName evidence="3">LysM domain-containing protein</fullName>
    </recommendedName>
</protein>
<dbReference type="SUPFAM" id="SSF69304">
    <property type="entry name" value="Tricorn protease N-terminal domain"/>
    <property type="match status" value="1"/>
</dbReference>
<feature type="transmembrane region" description="Helical" evidence="2">
    <location>
        <begin position="3219"/>
        <end position="3241"/>
    </location>
</feature>
<dbReference type="InterPro" id="IPR056823">
    <property type="entry name" value="TEN-like_YD-shell"/>
</dbReference>
<evidence type="ECO:0000313" key="5">
    <source>
        <dbReference type="Proteomes" id="UP000032430"/>
    </source>
</evidence>
<name>A0A098G2Q6_9GAMM</name>
<dbReference type="SUPFAM" id="SSF53955">
    <property type="entry name" value="Lysozyme-like"/>
    <property type="match status" value="1"/>
</dbReference>
<dbReference type="PROSITE" id="PS51782">
    <property type="entry name" value="LYSM"/>
    <property type="match status" value="1"/>
</dbReference>
<dbReference type="SMART" id="SM00257">
    <property type="entry name" value="LysM"/>
    <property type="match status" value="1"/>
</dbReference>
<evidence type="ECO:0000259" key="3">
    <source>
        <dbReference type="PROSITE" id="PS51782"/>
    </source>
</evidence>
<dbReference type="Gene3D" id="3.90.930.1">
    <property type="match status" value="1"/>
</dbReference>
<keyword evidence="2" id="KW-0472">Membrane</keyword>
<dbReference type="HOGENOM" id="CLU_000105_0_0_6"/>
<dbReference type="Gene3D" id="1.10.530.10">
    <property type="match status" value="1"/>
</dbReference>
<dbReference type="PANTHER" id="PTHR32305">
    <property type="match status" value="1"/>
</dbReference>
<dbReference type="Pfam" id="PF01476">
    <property type="entry name" value="LysM"/>
    <property type="match status" value="1"/>
</dbReference>
<dbReference type="InterPro" id="IPR006530">
    <property type="entry name" value="YD"/>
</dbReference>
<dbReference type="Pfam" id="PF25023">
    <property type="entry name" value="TEN_YD-shell"/>
    <property type="match status" value="4"/>
</dbReference>
<organism evidence="4 5">
    <name type="scientific">Legionella fallonii LLAP-10</name>
    <dbReference type="NCBI Taxonomy" id="1212491"/>
    <lineage>
        <taxon>Bacteria</taxon>
        <taxon>Pseudomonadati</taxon>
        <taxon>Pseudomonadota</taxon>
        <taxon>Gammaproteobacteria</taxon>
        <taxon>Legionellales</taxon>
        <taxon>Legionellaceae</taxon>
        <taxon>Legionella</taxon>
    </lineage>
</organism>
<sequence length="3764" mass="423902">MTQIFTGDGLGLQGSSIGLGAYGPKGVAALGQGGESVYVNAANGNLVLRQSDGFLADIGFGLDLFQTYNSRGEGASSWCFNWQSRLEIVGEINAIGSSVTRIGEDGHRSVFLFDATKNAYLPQEGGTALLSFNQNVWIYREGEQKTACHYSQDGQLVEICDRDGHSISFHYENNHLSSIVDRNGKQQVIWSFHQGLLQDVTTTSEGVVIHHLHYEYDEQQRLRHVSRDLGQGKTFWIAYDYAGDSNSISEIRQSDGTKLHIDYDAQGRVQKLIDGEGRISTYDYQSGKTTVTDGLGESWIYYYDDHNRLTGIDGPEQYRMRYYYEGTQLSSIVQGNQVWWFRYNDAGDCIYIEEPTGQVTQRMYDSEHRLVAETRYQHFDGAHHPIHPQTTRYIYDERGHLLFTIASDGTVTERRYDEEGQLTSTRCYLRTGYDLSALSFDELVSKDALQAWGAKQNPQEVSLIDYRYDWRGQLIEELHYGQVDATGQGIMLGALSTRSRFDAAGRLVEKSVPIDGGWSITHYIYDDLGRLIQTIDNQQHSQRIEYDDAHQRIIQTDANGLQTIRLYDRSGLLLAVTRLDNSHAYGTTTYRYDAAGRLIAQTGVDGLTTYTFYDEQGRVQAQVDTRSHLIEYLYNEEGFVIQTREYEHSVVTSGWLEQIPAFSAIKAQKSIGDRVSQIVYNQYNQVAYRIDAQGAVIAYQYNAQGQVISTKAYAKRLSAFNPEQLLTMNSIQLVTDVKDRTIYYYYDVLGRLEAQVNGDGFATSYVYDRLGHIIETCRYFNKVIESYCGDWSKDKPVLNNNKDIHLYSIYDGRGLKMADIDGERYLTEYRYDARGLLQEQCAYEQAVAKTTPINETTTLEQIRPKTQTNDHRTAYQYNDLGLLIEEKTQGGLVTTYVYDELGQLTTKTIMDERTHATRQQRYRYDALGRVIQSLDELGAALIQQQSTLSPEQIELIWQQHSTRFEYDHSGLLLTKTNALNQTTSYFYDEARALRYTVNADGAVTETNYNHFGQVDFTRTYSAYLKTKVRGLSTEELARRLQVLADDNFDEFTHFEYNTLGQVIARYSGSSGLLTHRYNAFGELESSTQKIGAQQQTTTSFIYNQRGLLAQSIADADGIARKNAIDYDAFGGVTKKVDGRLNATSFMLNKRGEQIIIFNASNQFKKMSYDAFGRVLYETDFTHTMGIKSFSYNDQNNTLVVTHFENNAKMSTQFNAFGDKVSVTDAKGYTTDFHYDEKGQLLRKDSPEQAWTQYHYDESGNLLWQDESDGQLIAYSYDAAGHTLTKTVDPDGLQLRTSYQYDGIGRQLQVIEANGCIKQFVYDNQGHLLQSGVDPQGLNLVTRFIYDDRGLLIRQTEINAHGANKVVAYEWDHLGRRIATIIDPDGLRLRTSYEYDANDNLITQIDANQHSTHFIYDVNNRCRYQINPRGIVTEHVYDINGNEIQTIIYAKPIIPLSHYDEQSVRSILQDDPTHDHYQFRTFNLLGQLTAVYDALGYPTTYRYDGNGNLILVRQYAHTVSLEKLKKGERDLPSTEGAREQWFVYDGLNKLRFQWGNDKRVKESLYDKSGQLVRTTQYAIPIHLSNTRDWAVEDVVNALKTNPQLDQTTRYGYDKAGRMTLELSAEGIAKSYEYDQLGHMIASTVYATRTVFHDAGVLDVQHLVKSVHDRTNHFVYDTAGQELYRISSEGRVLERRYDGVGNVIAELTHALPLHLSFYTAEGMQKALNAQEQRAKITGYKYDAAGRLVNQDNALHAVTQYTYDAEGNVLSKIEANQTLWSYLYDESNQLIETRSPLVKVSTARGQEQRSIITRNRYDSFGNLIAVVRDAEGLKQTLFYEFDNTNRLVKTIYPEVRFNCASATASAQRQEVTQTVAEEIQYNAFGEVIATSDKVGNWKHQVFDHQGLLEYSVDTQGGVTAYKYDALGRLIEKTLYATALKRGPQFEYTSKAVAKALRPNQYDRHQYTVYNLDNQVIETSRNPIRNYDPKTGQYDANLKPTTRYTYNAFGDVIKSSTRVNQSEWADTYTYYDKDGHQTAVIDAQGYVTTYQINGFGEVDSMTEYATATKQWNTEHYSPAVISDKDRTVTYSYDALGQMTSKTLKQVRFERLKSGTNNYESITQDVTTTYSYDALGHMTKSTDAQGHTSYCYYDELGQLIAKVAPQTREGRAATTYSYDALGRLSETRQWAQGALAADEQHFILNGASNLDLITRQEYDAQGQVIAESDGLNQQVYYSYDANGNLARSWRSLKQVDGSVLIQDKRYTYDSEKRLLQTATFKNTGIMRTEDAKYNLFGEVIAKGINGQYATHVEYDTLGRVWRSNTQGFYQIYVYDLMDHVTQVVTSTNNYTGQYGDLGADLSEDIFESKIGYDEDHWRYDLQRQNNVYDLLGRLVGQSKEWTVGVGDRSLTYAHQSQTVDRWGNMLRSINALGYETRYEYNAFNQVIKQELPEVQVVDEQGIGRILRPVNHYAYDELGRSLAMIDANGHTVRKEYDAMGHVIEERDAQGNQRSKKYNLLGQLAQFTNELGGVTRYTYDAANRLVAVDAPKTRQQYDYDEAGQLLKQKNGAEEETAFLYDALGNQVTRRDTRGYLTFYEYDDAGHKTKETNALGHSQSWLYNEQGQLVQHTDLGEHTSTYQYNRNGLVIKEQSTTGKNIKYNYNGDGQLRQYVDEGHNESVSFQYDAEDQLIGKESSRKDHWFSEVDQYQYDALGRLVQVRRRNPEDTDNRFPNKDRSLLAIDYEYDGVGNIRHTRVSTNYNATNNQWLFSDDYYLYDENDRMVVNKGQLVDGHIRITSSQGSASTYDAAGNIKKSSKYEKGVLQKYDYVYNEENQLELIQQNGINLQSKHYDKAGRVVLERSFDARGHLAQNNIMSFRNGVLETQRTEEGRGGNELSRSQYIYDAAGNLTDMELHVTGQRKNSGYTLKHHYSHELWDNYLQSVDDAMQINDAGGTSSGRSRRLYDENGQLRDTIDDQGVNTIHYINSSLDGLKIREDKDGRTNYLSIGGKTIGDLHKDLLGSSRLTVYGGFTPTGTAKQAESTSQYAWQRAKGIQTIKGFLNRDNDSSVNGVAPDAPQDNIGSYTIQAGDTLESIALQLYGDSSLWYLLAGANGISDKNAQAGRSDQLHIGQRLTIPAAAVGQHHTQATHKVLNANQMIGDTSATVIAPLAPTPPPLPKKHSLFSKIVVAVVSVVATVMTAGIMGALAGVGATSSGLFATGMEVLGGSLMHSLGATLGAGFTAGFIGNIASQGVAKAMELQESISLKGALITGLATAASSGLLRGLNGSKVYQQFTNTMDELSVSKAFSISSAAQLMEQNALSQSISLSLQKHQHFDWEQLAVSGVTAGLMGGALGSKLDKTLRGLDHNTGMLSSELRALTNAGLNSAVAGSQLNALDVLQDNLGDAIGSAITDKRSELEQSQITDKDLARLKLKEIDEMDEYCPIPTEEGAYSPIPEGTYERFHQEILAHQRAAALALEQEEQDSYDARKLSGSEGYESQRARGGNINLDNYDGVYGSKLLGFINNTPSSDSSEFKIGAGALLSKRSEIITKEQLRLMFPRAKKGVIDSYLPEFNAQLSAGGINTPKRLAYFFATVNEETGGMTTFVENNFTYTDPEYARTTFPTKLKGMSNAEIKALGNGELFANTIYAGINGNGDVNSRDGYLFRGRGLFHYSGRENYMRVGGSDFINNPDLATKPYHDVKAAVIYWNWRGLSKRADSLGSHITIHPGGKVLDENFIAAVTKINSGALHIDRRAESYNRYIKILQF</sequence>
<dbReference type="STRING" id="1212491.LFA_1341"/>
<gene>
    <name evidence="4" type="ORF">LFA_1341</name>
</gene>
<keyword evidence="2" id="KW-1133">Transmembrane helix</keyword>
<dbReference type="KEGG" id="lfa:LFA_1341"/>
<proteinExistence type="predicted"/>
<dbReference type="InterPro" id="IPR031325">
    <property type="entry name" value="RHS_repeat"/>
</dbReference>
<keyword evidence="1" id="KW-0677">Repeat</keyword>
<keyword evidence="5" id="KW-1185">Reference proteome</keyword>
<evidence type="ECO:0000256" key="2">
    <source>
        <dbReference type="SAM" id="Phobius"/>
    </source>
</evidence>
<dbReference type="InterPro" id="IPR023346">
    <property type="entry name" value="Lysozyme-like_dom_sf"/>
</dbReference>
<dbReference type="PANTHER" id="PTHR32305:SF15">
    <property type="entry name" value="PROTEIN RHSA-RELATED"/>
    <property type="match status" value="1"/>
</dbReference>
<dbReference type="Gene3D" id="2.180.10.10">
    <property type="entry name" value="RHS repeat-associated core"/>
    <property type="match status" value="8"/>
</dbReference>
<dbReference type="Pfam" id="PF05593">
    <property type="entry name" value="RHS_repeat"/>
    <property type="match status" value="5"/>
</dbReference>
<evidence type="ECO:0000256" key="1">
    <source>
        <dbReference type="ARBA" id="ARBA00022737"/>
    </source>
</evidence>
<accession>A0A098G2Q6</accession>
<dbReference type="NCBIfam" id="TIGR01643">
    <property type="entry name" value="YD_repeat_2x"/>
    <property type="match status" value="12"/>
</dbReference>
<dbReference type="EMBL" id="LN614827">
    <property type="protein sequence ID" value="CEG56767.1"/>
    <property type="molecule type" value="Genomic_DNA"/>
</dbReference>
<dbReference type="Gene3D" id="3.10.350.10">
    <property type="entry name" value="LysM domain"/>
    <property type="match status" value="1"/>
</dbReference>
<reference evidence="5" key="1">
    <citation type="submission" date="2014-09" db="EMBL/GenBank/DDBJ databases">
        <authorList>
            <person name="Gomez-Valero L."/>
        </authorList>
    </citation>
    <scope>NUCLEOTIDE SEQUENCE [LARGE SCALE GENOMIC DNA]</scope>
    <source>
        <strain evidence="5">ATCC700992</strain>
    </source>
</reference>
<evidence type="ECO:0000313" key="4">
    <source>
        <dbReference type="EMBL" id="CEG56767.1"/>
    </source>
</evidence>
<dbReference type="InterPro" id="IPR050708">
    <property type="entry name" value="T6SS_VgrG/RHS"/>
</dbReference>
<feature type="transmembrane region" description="Helical" evidence="2">
    <location>
        <begin position="3182"/>
        <end position="3207"/>
    </location>
</feature>
<dbReference type="InterPro" id="IPR018392">
    <property type="entry name" value="LysM"/>
</dbReference>
<feature type="domain" description="LysM" evidence="3">
    <location>
        <begin position="3077"/>
        <end position="3131"/>
    </location>
</feature>
<keyword evidence="2" id="KW-0812">Transmembrane</keyword>
<dbReference type="InterPro" id="IPR036779">
    <property type="entry name" value="LysM_dom_sf"/>
</dbReference>